<evidence type="ECO:0000313" key="3">
    <source>
        <dbReference type="Proteomes" id="UP001602370"/>
    </source>
</evidence>
<comment type="caution">
    <text evidence="2">The sequence shown here is derived from an EMBL/GenBank/DDBJ whole genome shotgun (WGS) entry which is preliminary data.</text>
</comment>
<dbReference type="RefSeq" id="WP_388309932.1">
    <property type="nucleotide sequence ID" value="NZ_JBIBDZ010000011.1"/>
</dbReference>
<gene>
    <name evidence="2" type="ORF">ACFY8C_30350</name>
</gene>
<protein>
    <submittedName>
        <fullName evidence="2">Uncharacterized protein</fullName>
    </submittedName>
</protein>
<feature type="region of interest" description="Disordered" evidence="1">
    <location>
        <begin position="34"/>
        <end position="74"/>
    </location>
</feature>
<name>A0ABW6XYK8_9ACTN</name>
<dbReference type="Proteomes" id="UP001602370">
    <property type="component" value="Unassembled WGS sequence"/>
</dbReference>
<dbReference type="EMBL" id="JBIBDZ010000011">
    <property type="protein sequence ID" value="MFF5922601.1"/>
    <property type="molecule type" value="Genomic_DNA"/>
</dbReference>
<evidence type="ECO:0000313" key="2">
    <source>
        <dbReference type="EMBL" id="MFF5922601.1"/>
    </source>
</evidence>
<proteinExistence type="predicted"/>
<sequence length="74" mass="7948">MRVDTRAGLIGYLGATGRIVRTLNVRAVLTAEWNDDSDDPAGSALTGCHGSGQSHSSRARPTRRTRVVRARGQD</sequence>
<evidence type="ECO:0000256" key="1">
    <source>
        <dbReference type="SAM" id="MobiDB-lite"/>
    </source>
</evidence>
<feature type="compositionally biased region" description="Basic residues" evidence="1">
    <location>
        <begin position="57"/>
        <end position="74"/>
    </location>
</feature>
<reference evidence="2 3" key="1">
    <citation type="submission" date="2024-10" db="EMBL/GenBank/DDBJ databases">
        <title>The Natural Products Discovery Center: Release of the First 8490 Sequenced Strains for Exploring Actinobacteria Biosynthetic Diversity.</title>
        <authorList>
            <person name="Kalkreuter E."/>
            <person name="Kautsar S.A."/>
            <person name="Yang D."/>
            <person name="Bader C.D."/>
            <person name="Teijaro C.N."/>
            <person name="Fluegel L."/>
            <person name="Davis C.M."/>
            <person name="Simpson J.R."/>
            <person name="Lauterbach L."/>
            <person name="Steele A.D."/>
            <person name="Gui C."/>
            <person name="Meng S."/>
            <person name="Li G."/>
            <person name="Viehrig K."/>
            <person name="Ye F."/>
            <person name="Su P."/>
            <person name="Kiefer A.F."/>
            <person name="Nichols A."/>
            <person name="Cepeda A.J."/>
            <person name="Yan W."/>
            <person name="Fan B."/>
            <person name="Jiang Y."/>
            <person name="Adhikari A."/>
            <person name="Zheng C.-J."/>
            <person name="Schuster L."/>
            <person name="Cowan T.M."/>
            <person name="Smanski M.J."/>
            <person name="Chevrette M.G."/>
            <person name="De Carvalho L.P.S."/>
            <person name="Shen B."/>
        </authorList>
    </citation>
    <scope>NUCLEOTIDE SEQUENCE [LARGE SCALE GENOMIC DNA]</scope>
    <source>
        <strain evidence="2 3">NPDC012605</strain>
    </source>
</reference>
<accession>A0ABW6XYK8</accession>
<keyword evidence="3" id="KW-1185">Reference proteome</keyword>
<organism evidence="2 3">
    <name type="scientific">Streptomyces flavochromogenes</name>
    <dbReference type="NCBI Taxonomy" id="68199"/>
    <lineage>
        <taxon>Bacteria</taxon>
        <taxon>Bacillati</taxon>
        <taxon>Actinomycetota</taxon>
        <taxon>Actinomycetes</taxon>
        <taxon>Kitasatosporales</taxon>
        <taxon>Streptomycetaceae</taxon>
        <taxon>Streptomyces</taxon>
    </lineage>
</organism>